<evidence type="ECO:0000313" key="14">
    <source>
        <dbReference type="EMBL" id="KFX53652.1"/>
    </source>
</evidence>
<evidence type="ECO:0000256" key="2">
    <source>
        <dbReference type="ARBA" id="ARBA00004567"/>
    </source>
</evidence>
<feature type="transmembrane region" description="Helical" evidence="13">
    <location>
        <begin position="21"/>
        <end position="40"/>
    </location>
</feature>
<comment type="similarity">
    <text evidence="3">Belongs to the NDC1 family.</text>
</comment>
<keyword evidence="7" id="KW-0653">Protein transport</keyword>
<keyword evidence="9" id="KW-0811">Translocation</keyword>
<evidence type="ECO:0000256" key="11">
    <source>
        <dbReference type="ARBA" id="ARBA00023136"/>
    </source>
</evidence>
<comment type="subcellular location">
    <subcellularLocation>
        <location evidence="1">Nucleus membrane</location>
        <topology evidence="1">Multi-pass membrane protein</topology>
    </subcellularLocation>
    <subcellularLocation>
        <location evidence="2">Nucleus</location>
        <location evidence="2">Nuclear pore complex</location>
    </subcellularLocation>
</comment>
<gene>
    <name evidence="14" type="ORF">GQ26_0014090</name>
</gene>
<comment type="caution">
    <text evidence="14">The sequence shown here is derived from an EMBL/GenBank/DDBJ whole genome shotgun (WGS) entry which is preliminary data.</text>
</comment>
<keyword evidence="12" id="KW-0539">Nucleus</keyword>
<reference evidence="14" key="1">
    <citation type="journal article" date="2014" name="PLoS Genet.">
        <title>Signature Gene Expression Reveals Novel Clues to the Molecular Mechanisms of Dimorphic Transition in Penicillium marneffei.</title>
        <authorList>
            <person name="Yang E."/>
            <person name="Wang G."/>
            <person name="Cai J."/>
            <person name="Woo P.C."/>
            <person name="Lau S.K."/>
            <person name="Yuen K.-Y."/>
            <person name="Chow W.-N."/>
            <person name="Lin X."/>
        </authorList>
    </citation>
    <scope>NUCLEOTIDE SEQUENCE [LARGE SCALE GENOMIC DNA]</scope>
    <source>
        <strain evidence="14">PM1</strain>
    </source>
</reference>
<dbReference type="AlphaFoldDB" id="A0A093VM76"/>
<accession>A0A093VM76</accession>
<feature type="transmembrane region" description="Helical" evidence="13">
    <location>
        <begin position="266"/>
        <end position="287"/>
    </location>
</feature>
<evidence type="ECO:0000256" key="7">
    <source>
        <dbReference type="ARBA" id="ARBA00022927"/>
    </source>
</evidence>
<name>A0A093VM76_TALMA</name>
<dbReference type="eggNOG" id="ENOG502S1MG">
    <property type="taxonomic scope" value="Eukaryota"/>
</dbReference>
<dbReference type="GO" id="GO:0070631">
    <property type="term" value="P:spindle pole body localization"/>
    <property type="evidence" value="ECO:0007669"/>
    <property type="project" value="TreeGrafter"/>
</dbReference>
<keyword evidence="14" id="KW-0261">Viral envelope protein</keyword>
<organism evidence="14">
    <name type="scientific">Talaromyces marneffei PM1</name>
    <dbReference type="NCBI Taxonomy" id="1077442"/>
    <lineage>
        <taxon>Eukaryota</taxon>
        <taxon>Fungi</taxon>
        <taxon>Dikarya</taxon>
        <taxon>Ascomycota</taxon>
        <taxon>Pezizomycotina</taxon>
        <taxon>Eurotiomycetes</taxon>
        <taxon>Eurotiomycetidae</taxon>
        <taxon>Eurotiales</taxon>
        <taxon>Trichocomaceae</taxon>
        <taxon>Talaromyces</taxon>
        <taxon>Talaromyces sect. Talaromyces</taxon>
    </lineage>
</organism>
<evidence type="ECO:0000256" key="1">
    <source>
        <dbReference type="ARBA" id="ARBA00004232"/>
    </source>
</evidence>
<keyword evidence="6" id="KW-0509">mRNA transport</keyword>
<evidence type="ECO:0000256" key="4">
    <source>
        <dbReference type="ARBA" id="ARBA00022448"/>
    </source>
</evidence>
<keyword evidence="14" id="KW-0946">Virion</keyword>
<evidence type="ECO:0000256" key="12">
    <source>
        <dbReference type="ARBA" id="ARBA00023242"/>
    </source>
</evidence>
<keyword evidence="4" id="KW-0813">Transport</keyword>
<keyword evidence="5 13" id="KW-0812">Transmembrane</keyword>
<evidence type="ECO:0000256" key="5">
    <source>
        <dbReference type="ARBA" id="ARBA00022692"/>
    </source>
</evidence>
<dbReference type="Pfam" id="PF09531">
    <property type="entry name" value="Ndc1_Nup"/>
    <property type="match status" value="1"/>
</dbReference>
<dbReference type="PANTHER" id="PTHR13269:SF6">
    <property type="entry name" value="NUCLEOPORIN NDC1"/>
    <property type="match status" value="1"/>
</dbReference>
<evidence type="ECO:0000256" key="6">
    <source>
        <dbReference type="ARBA" id="ARBA00022816"/>
    </source>
</evidence>
<protein>
    <submittedName>
        <fullName evidence="14">Nuclear envelope protein ndc1</fullName>
    </submittedName>
</protein>
<dbReference type="GO" id="GO:0006999">
    <property type="term" value="P:nuclear pore organization"/>
    <property type="evidence" value="ECO:0007669"/>
    <property type="project" value="TreeGrafter"/>
</dbReference>
<evidence type="ECO:0000256" key="8">
    <source>
        <dbReference type="ARBA" id="ARBA00022989"/>
    </source>
</evidence>
<dbReference type="HOGENOM" id="CLU_029386_1_0_1"/>
<dbReference type="GO" id="GO:0106166">
    <property type="term" value="F:spindle pole body-nuclear membrane anchor activity"/>
    <property type="evidence" value="ECO:0007669"/>
    <property type="project" value="TreeGrafter"/>
</dbReference>
<dbReference type="GO" id="GO:0070762">
    <property type="term" value="C:nuclear pore transmembrane ring"/>
    <property type="evidence" value="ECO:0007669"/>
    <property type="project" value="TreeGrafter"/>
</dbReference>
<evidence type="ECO:0000256" key="3">
    <source>
        <dbReference type="ARBA" id="ARBA00005760"/>
    </source>
</evidence>
<evidence type="ECO:0000256" key="10">
    <source>
        <dbReference type="ARBA" id="ARBA00023132"/>
    </source>
</evidence>
<evidence type="ECO:0000256" key="9">
    <source>
        <dbReference type="ARBA" id="ARBA00023010"/>
    </source>
</evidence>
<keyword evidence="11 13" id="KW-0472">Membrane</keyword>
<dbReference type="GO" id="GO:0005816">
    <property type="term" value="C:spindle pole body"/>
    <property type="evidence" value="ECO:0007669"/>
    <property type="project" value="TreeGrafter"/>
</dbReference>
<dbReference type="InterPro" id="IPR019049">
    <property type="entry name" value="Nucleoporin_prot_Ndc1/Nup"/>
</dbReference>
<evidence type="ECO:0000256" key="13">
    <source>
        <dbReference type="SAM" id="Phobius"/>
    </source>
</evidence>
<feature type="transmembrane region" description="Helical" evidence="13">
    <location>
        <begin position="46"/>
        <end position="72"/>
    </location>
</feature>
<sequence length="662" mass="74340">MAAPPPRPYRRILTSALHRRFVHASAVTLLVDYLVSFIIGTKTSFLWSWFPLGVCGLRALLLFISTLAVFFIRVAQMHVGPRTTASPLAALRNVFPLQVLQTLGWYLFSAWWFSEIYLWSAPEEADLGWVKLSRPNSRPILNERSIYLHTYHMILAIAQTAIHLYYDYDRLPIPVAKRTSKDDRTHPMEPTFKRLQYGVIGSVIDALRNGFIVTLASPFIYVMFLRRPAWNFSLYFAKLFWNFSRTAAEPQGAVPPAFYTLFFRQIVSGGCLVFLWQTANLFFTVFLTQEPLKRGQPLTNDSKDPTGSLINGLKAKKDIAKNFAFWELCFISQRFPDRRKAIFEDLDRANGQAWKQVLQASIDTIEGVSGRINKFKTPPATKLSKDANVAYPQIQTLPRLTEGPKQDNIFAPSPKASGFGESFGATAKSFGQSKDWTPAARAKAKEAFTQASDALLSPERRKKLLGAPDDVKLLTGPTGTSKSSFNYSSIPFVSQFLRSPIGKPFRQTYAQRLRNIVFGEPYGQVACVIDAIESITRLLIASLKEDSFGQVSNDVPTIVRLYTSTIIALEDFVREDSGLGIHWSDVTFPSADSSPEVRRKAREVPEVDTLLYMLRTSLSELLTSFEQYSRDVGLQAKDIRLAKAAAGLVGDDNNDNDDPFTS</sequence>
<dbReference type="PANTHER" id="PTHR13269">
    <property type="entry name" value="NUCLEOPORIN NDC1"/>
    <property type="match status" value="1"/>
</dbReference>
<dbReference type="GO" id="GO:0051028">
    <property type="term" value="P:mRNA transport"/>
    <property type="evidence" value="ECO:0007669"/>
    <property type="project" value="UniProtKB-KW"/>
</dbReference>
<keyword evidence="8 13" id="KW-1133">Transmembrane helix</keyword>
<proteinExistence type="inferred from homology"/>
<dbReference type="GO" id="GO:0031965">
    <property type="term" value="C:nuclear membrane"/>
    <property type="evidence" value="ECO:0007669"/>
    <property type="project" value="UniProtKB-SubCell"/>
</dbReference>
<keyword evidence="10" id="KW-0906">Nuclear pore complex</keyword>
<dbReference type="GO" id="GO:0015031">
    <property type="term" value="P:protein transport"/>
    <property type="evidence" value="ECO:0007669"/>
    <property type="project" value="UniProtKB-KW"/>
</dbReference>
<dbReference type="EMBL" id="JPOX01000001">
    <property type="protein sequence ID" value="KFX53652.1"/>
    <property type="molecule type" value="Genomic_DNA"/>
</dbReference>